<dbReference type="RefSeq" id="WP_095172457.1">
    <property type="nucleotide sequence ID" value="NZ_BAABYW010000001.1"/>
</dbReference>
<protein>
    <submittedName>
        <fullName evidence="2">Uncharacterized protein</fullName>
    </submittedName>
</protein>
<proteinExistence type="predicted"/>
<keyword evidence="3" id="KW-1185">Reference proteome</keyword>
<comment type="caution">
    <text evidence="2">The sequence shown here is derived from an EMBL/GenBank/DDBJ whole genome shotgun (WGS) entry which is preliminary data.</text>
</comment>
<sequence>MKKECCVKTCCIKKHGCILKKVLAVSTVAAVLLFIIYIFNLDVKLIGFVYKLLGKHYDDMDRERKL</sequence>
<evidence type="ECO:0000313" key="3">
    <source>
        <dbReference type="Proteomes" id="UP001600943"/>
    </source>
</evidence>
<evidence type="ECO:0000313" key="2">
    <source>
        <dbReference type="EMBL" id="GAA6408953.1"/>
    </source>
</evidence>
<gene>
    <name evidence="2" type="ORF">K040078D81_30700</name>
</gene>
<keyword evidence="1" id="KW-1133">Transmembrane helix</keyword>
<dbReference type="EMBL" id="BAABYW010000001">
    <property type="protein sequence ID" value="GAA6408953.1"/>
    <property type="molecule type" value="Genomic_DNA"/>
</dbReference>
<reference evidence="2 3" key="1">
    <citation type="submission" date="2024-04" db="EMBL/GenBank/DDBJ databases">
        <title>Defined microbial consortia suppress multidrug-resistant proinflammatory Enterobacteriaceae via ecological control.</title>
        <authorList>
            <person name="Furuichi M."/>
            <person name="Kawaguchi T."/>
            <person name="Pust M."/>
            <person name="Yasuma K."/>
            <person name="Plichta D."/>
            <person name="Hasegawa N."/>
            <person name="Ohya T."/>
            <person name="Bhattarai S."/>
            <person name="Sasajima S."/>
            <person name="Aoto Y."/>
            <person name="Tuganbaev T."/>
            <person name="Yaginuma M."/>
            <person name="Ueda M."/>
            <person name="Okahashi N."/>
            <person name="Amafuji K."/>
            <person name="Kiridooshi Y."/>
            <person name="Sugita K."/>
            <person name="Strazar M."/>
            <person name="Skelly A."/>
            <person name="Suda W."/>
            <person name="Hattori M."/>
            <person name="Nakamoto N."/>
            <person name="Caballero S."/>
            <person name="Norman J."/>
            <person name="Olle B."/>
            <person name="Tanoue T."/>
            <person name="Arita M."/>
            <person name="Bucci V."/>
            <person name="Atarashi K."/>
            <person name="Xavier R."/>
            <person name="Honda K."/>
        </authorList>
    </citation>
    <scope>NUCLEOTIDE SEQUENCE [LARGE SCALE GENOMIC DNA]</scope>
    <source>
        <strain evidence="3">k04-0078-D8-1</strain>
    </source>
</reference>
<keyword evidence="1" id="KW-0472">Membrane</keyword>
<evidence type="ECO:0000256" key="1">
    <source>
        <dbReference type="SAM" id="Phobius"/>
    </source>
</evidence>
<name>A0ABQ0BC70_9FIRM</name>
<accession>A0ABQ0BC70</accession>
<dbReference type="Proteomes" id="UP001600943">
    <property type="component" value="Unassembled WGS sequence"/>
</dbReference>
<feature type="transmembrane region" description="Helical" evidence="1">
    <location>
        <begin position="22"/>
        <end position="39"/>
    </location>
</feature>
<organism evidence="2 3">
    <name type="scientific">Blautia hominis</name>
    <dbReference type="NCBI Taxonomy" id="2025493"/>
    <lineage>
        <taxon>Bacteria</taxon>
        <taxon>Bacillati</taxon>
        <taxon>Bacillota</taxon>
        <taxon>Clostridia</taxon>
        <taxon>Lachnospirales</taxon>
        <taxon>Lachnospiraceae</taxon>
        <taxon>Blautia</taxon>
    </lineage>
</organism>
<keyword evidence="1" id="KW-0812">Transmembrane</keyword>